<name>A0A1Y2JRP5_BRAJP</name>
<gene>
    <name evidence="6" type="ORF">BSZ19_15450</name>
</gene>
<dbReference type="EMBL" id="NAFL01000241">
    <property type="protein sequence ID" value="OSJ33444.1"/>
    <property type="molecule type" value="Genomic_DNA"/>
</dbReference>
<dbReference type="GO" id="GO:0042619">
    <property type="term" value="P:poly-hydroxybutyrate biosynthetic process"/>
    <property type="evidence" value="ECO:0007669"/>
    <property type="project" value="InterPro"/>
</dbReference>
<dbReference type="PANTHER" id="PTHR36837:SF5">
    <property type="entry name" value="POLY-3-HYDROXYBUTYRATE SYNTHASE"/>
    <property type="match status" value="1"/>
</dbReference>
<dbReference type="SUPFAM" id="SSF53474">
    <property type="entry name" value="alpha/beta-Hydrolases"/>
    <property type="match status" value="1"/>
</dbReference>
<accession>A0A1Y2JRP5</accession>
<reference evidence="6 7" key="1">
    <citation type="submission" date="2017-03" db="EMBL/GenBank/DDBJ databases">
        <title>Whole genome sequences of fourteen strains of Bradyrhizobium canariense and one strain of Bradyrhizobium japonicum isolated from Lupinus (Papilionoideae: Genisteae) species in Algeria.</title>
        <authorList>
            <person name="Crovadore J."/>
            <person name="Chekireb D."/>
            <person name="Brachmann A."/>
            <person name="Chablais R."/>
            <person name="Cochard B."/>
            <person name="Lefort F."/>
        </authorList>
    </citation>
    <scope>NUCLEOTIDE SEQUENCE [LARGE SCALE GENOMIC DNA]</scope>
    <source>
        <strain evidence="6 7">UBMA197</strain>
    </source>
</reference>
<evidence type="ECO:0000256" key="2">
    <source>
        <dbReference type="ARBA" id="ARBA00023315"/>
    </source>
</evidence>
<dbReference type="Proteomes" id="UP000193335">
    <property type="component" value="Unassembled WGS sequence"/>
</dbReference>
<dbReference type="AlphaFoldDB" id="A0A1Y2JRP5"/>
<comment type="caution">
    <text evidence="6">The sequence shown here is derived from an EMBL/GenBank/DDBJ whole genome shotgun (WGS) entry which is preliminary data.</text>
</comment>
<dbReference type="Pfam" id="PF12551">
    <property type="entry name" value="PHBC_N"/>
    <property type="match status" value="1"/>
</dbReference>
<feature type="domain" description="Poly-beta-hydroxybutyrate polymerase N-terminal" evidence="5">
    <location>
        <begin position="60"/>
        <end position="101"/>
    </location>
</feature>
<dbReference type="InterPro" id="IPR022211">
    <property type="entry name" value="PHBC_N"/>
</dbReference>
<evidence type="ECO:0000256" key="3">
    <source>
        <dbReference type="SAM" id="MobiDB-lite"/>
    </source>
</evidence>
<feature type="region of interest" description="Disordered" evidence="3">
    <location>
        <begin position="605"/>
        <end position="629"/>
    </location>
</feature>
<feature type="domain" description="Poly-beta-hydroxybutyrate polymerase N-terminal" evidence="4">
    <location>
        <begin position="138"/>
        <end position="307"/>
    </location>
</feature>
<dbReference type="GO" id="GO:0016746">
    <property type="term" value="F:acyltransferase activity"/>
    <property type="evidence" value="ECO:0007669"/>
    <property type="project" value="UniProtKB-KW"/>
</dbReference>
<proteinExistence type="predicted"/>
<protein>
    <submittedName>
        <fullName evidence="6">Poly-beta-hydroxybutyrate polymerase</fullName>
    </submittedName>
</protein>
<evidence type="ECO:0000313" key="7">
    <source>
        <dbReference type="Proteomes" id="UP000193335"/>
    </source>
</evidence>
<organism evidence="6 7">
    <name type="scientific">Bradyrhizobium japonicum</name>
    <dbReference type="NCBI Taxonomy" id="375"/>
    <lineage>
        <taxon>Bacteria</taxon>
        <taxon>Pseudomonadati</taxon>
        <taxon>Pseudomonadota</taxon>
        <taxon>Alphaproteobacteria</taxon>
        <taxon>Hyphomicrobiales</taxon>
        <taxon>Nitrobacteraceae</taxon>
        <taxon>Bradyrhizobium</taxon>
    </lineage>
</organism>
<sequence length="629" mass="69194">MQLNSVSDNVVRLRGPKEFTMSPPASVSRIPIASNSDQVPVEPPVTEAMVPAQPSGSDAAVDAIDRSFHAALARFTGGISPAALALAFADWQLHLLASPGKQASLTGRAIQNASDLVDAMVPRHAIFQPWSVIRPPENDRRFTGSDWELPSFNLLAQAFLLTQQWWHSTTIGIHGLAHSNAAIADFALRQCLDTVAPTNFAISNPEVLRKIMETGGGNFVYGLHNFAEDWQALLAGARLRSDQTYVAGKDVAITPGKVVYRNELIELIQYSPTTPTVRPEPVLIVPAWIMKYYILDLSPRNSLVRYLVESGFTVFMISWKNPTPEYRNFSLEDYREFGVDAAIAAINSLRPGQAIHAAGYCLGGTLLSIAAARLARERPDCLRTATLLAAQTDFTEAGELTLFINESQVSFLEDMMWRQGLLGTAQMAGAFQMLRTNDLLWSRVVRDYLVGERAAPSELMSWNADATRMPYQMHSDYLRRLFLNNDLAEGRYQVNGRPVALSDLHMPMFVVGTLRDHVAPWKSTYKVNFLADADITYVLTSGGHNAGIVAPPSEEGHSYQVLARKAHDPYLGPDEWIKRAPSHEGSWWTEWTRFLAAHSGQPVPASLPAGAAEKSAPLDDAPGSYVLGQ</sequence>
<keyword evidence="1" id="KW-0808">Transferase</keyword>
<evidence type="ECO:0000256" key="1">
    <source>
        <dbReference type="ARBA" id="ARBA00022679"/>
    </source>
</evidence>
<dbReference type="Gene3D" id="3.40.50.1820">
    <property type="entry name" value="alpha/beta hydrolase"/>
    <property type="match status" value="1"/>
</dbReference>
<evidence type="ECO:0000259" key="4">
    <source>
        <dbReference type="Pfam" id="PF07167"/>
    </source>
</evidence>
<evidence type="ECO:0000259" key="5">
    <source>
        <dbReference type="Pfam" id="PF12551"/>
    </source>
</evidence>
<dbReference type="InterPro" id="IPR051321">
    <property type="entry name" value="PHA/PHB_synthase"/>
</dbReference>
<dbReference type="InterPro" id="IPR029058">
    <property type="entry name" value="AB_hydrolase_fold"/>
</dbReference>
<evidence type="ECO:0000313" key="6">
    <source>
        <dbReference type="EMBL" id="OSJ33444.1"/>
    </source>
</evidence>
<dbReference type="PANTHER" id="PTHR36837">
    <property type="entry name" value="POLY(3-HYDROXYALKANOATE) POLYMERASE SUBUNIT PHAC"/>
    <property type="match status" value="1"/>
</dbReference>
<keyword evidence="2" id="KW-0012">Acyltransferase</keyword>
<dbReference type="InterPro" id="IPR010941">
    <property type="entry name" value="PhaC_N"/>
</dbReference>
<dbReference type="Pfam" id="PF07167">
    <property type="entry name" value="PhaC_N"/>
    <property type="match status" value="1"/>
</dbReference>